<keyword evidence="3" id="KW-1185">Reference proteome</keyword>
<evidence type="ECO:0000313" key="2">
    <source>
        <dbReference type="EMBL" id="KAJ8664109.1"/>
    </source>
</evidence>
<sequence>MPYARTNLEDTYGEDYADLDSILEHDGRFTPGSNHSLRRQGYRISFRSIDDEELQRVMRSLTTPVPSTRQTNHHDDDLQQYKQRPDDAHSLKSGSSRGYHDRSESVMLFRKLNRGDDEVSLDLVSSELKDFIDPSLLEDTMSRPASRTPSTPKKPYDESFEQQQEQHLKQQQQQQQQPRQPQQQHLRQPSIRNDRKHSLDARLVNNNSRQSMIDRRRSVAVVESEDGKEGRMNAMLNKSARKTEELLQAIRRTSFIRDSSEPVNHAPKHYTSLRTNPTTTTAANLNKRQSMDLEVLLALKKDTDAILERRASLLSKARPNNRPIINDGDDDPHQMRRGSTNGGEQNTSFEHRYHHQQPRMRSTPRSKLSSSDDDAAVVRDQMTSTLSSNTTTTTSSDTSSASSSRRVRTVSMPEKHRLLSSKTNELPFEEPVVNLRSRASRNMMIRNRESRPSPSSSSITLSRVSDSLPETPPESVVEEIKPYSSNTSSFINNTSTTSTTNARSSSSYRSSRRVTVCDPAVPNLNQQQSLPRTTRNRSSTLYDDQPTASLRSSRRNTVSSARPNHQIPETTEEEPSVAEMANDILTSIRQRHSTTTTTPRSSTARVATTRERSSTLSSGSSPSRYSSSVRSRRMTVSGNDSIHDDDNEDYGLKLSSNSATRRYSSRPSQHHQSTVLYRLPHTRHRESFA</sequence>
<reference evidence="2 3" key="1">
    <citation type="submission" date="2023-03" db="EMBL/GenBank/DDBJ databases">
        <title>Genome sequence of Lichtheimia ornata CBS 291.66.</title>
        <authorList>
            <person name="Mohabir J.T."/>
            <person name="Shea T.P."/>
            <person name="Kurbessoian T."/>
            <person name="Berby B."/>
            <person name="Fontaine J."/>
            <person name="Livny J."/>
            <person name="Gnirke A."/>
            <person name="Stajich J.E."/>
            <person name="Cuomo C.A."/>
        </authorList>
    </citation>
    <scope>NUCLEOTIDE SEQUENCE [LARGE SCALE GENOMIC DNA]</scope>
    <source>
        <strain evidence="2">CBS 291.66</strain>
    </source>
</reference>
<protein>
    <submittedName>
        <fullName evidence="2">Uncharacterized protein</fullName>
    </submittedName>
</protein>
<feature type="compositionally biased region" description="Low complexity" evidence="1">
    <location>
        <begin position="452"/>
        <end position="467"/>
    </location>
</feature>
<gene>
    <name evidence="2" type="ORF">O0I10_000387</name>
</gene>
<feature type="compositionally biased region" description="Low complexity" evidence="1">
    <location>
        <begin position="383"/>
        <end position="404"/>
    </location>
</feature>
<proteinExistence type="predicted"/>
<feature type="compositionally biased region" description="Low complexity" evidence="1">
    <location>
        <begin position="593"/>
        <end position="607"/>
    </location>
</feature>
<dbReference type="EMBL" id="JARTCD010000001">
    <property type="protein sequence ID" value="KAJ8664109.1"/>
    <property type="molecule type" value="Genomic_DNA"/>
</dbReference>
<comment type="caution">
    <text evidence="2">The sequence shown here is derived from an EMBL/GenBank/DDBJ whole genome shotgun (WGS) entry which is preliminary data.</text>
</comment>
<dbReference type="RefSeq" id="XP_058349021.1">
    <property type="nucleotide sequence ID" value="XM_058480498.1"/>
</dbReference>
<feature type="region of interest" description="Disordered" evidence="1">
    <location>
        <begin position="439"/>
        <end position="689"/>
    </location>
</feature>
<name>A0AAD8DIT6_9FUNG</name>
<feature type="compositionally biased region" description="Low complexity" evidence="1">
    <location>
        <begin position="484"/>
        <end position="509"/>
    </location>
</feature>
<feature type="compositionally biased region" description="Polar residues" evidence="1">
    <location>
        <begin position="654"/>
        <end position="675"/>
    </location>
</feature>
<feature type="compositionally biased region" description="Basic residues" evidence="1">
    <location>
        <begin position="680"/>
        <end position="689"/>
    </location>
</feature>
<dbReference type="GeneID" id="83207809"/>
<feature type="compositionally biased region" description="Basic and acidic residues" evidence="1">
    <location>
        <begin position="72"/>
        <end position="90"/>
    </location>
</feature>
<accession>A0AAD8DIT6</accession>
<feature type="region of interest" description="Disordered" evidence="1">
    <location>
        <begin position="62"/>
        <end position="101"/>
    </location>
</feature>
<dbReference type="Proteomes" id="UP001234581">
    <property type="component" value="Unassembled WGS sequence"/>
</dbReference>
<dbReference type="AlphaFoldDB" id="A0AAD8DIT6"/>
<feature type="region of interest" description="Disordered" evidence="1">
    <location>
        <begin position="317"/>
        <end position="423"/>
    </location>
</feature>
<feature type="compositionally biased region" description="Low complexity" evidence="1">
    <location>
        <begin position="614"/>
        <end position="637"/>
    </location>
</feature>
<feature type="compositionally biased region" description="Basic residues" evidence="1">
    <location>
        <begin position="352"/>
        <end position="364"/>
    </location>
</feature>
<evidence type="ECO:0000313" key="3">
    <source>
        <dbReference type="Proteomes" id="UP001234581"/>
    </source>
</evidence>
<feature type="compositionally biased region" description="Low complexity" evidence="1">
    <location>
        <begin position="161"/>
        <end position="188"/>
    </location>
</feature>
<evidence type="ECO:0000256" key="1">
    <source>
        <dbReference type="SAM" id="MobiDB-lite"/>
    </source>
</evidence>
<feature type="compositionally biased region" description="Polar residues" evidence="1">
    <location>
        <begin position="523"/>
        <end position="569"/>
    </location>
</feature>
<feature type="region of interest" description="Disordered" evidence="1">
    <location>
        <begin position="139"/>
        <end position="217"/>
    </location>
</feature>
<organism evidence="2 3">
    <name type="scientific">Lichtheimia ornata</name>
    <dbReference type="NCBI Taxonomy" id="688661"/>
    <lineage>
        <taxon>Eukaryota</taxon>
        <taxon>Fungi</taxon>
        <taxon>Fungi incertae sedis</taxon>
        <taxon>Mucoromycota</taxon>
        <taxon>Mucoromycotina</taxon>
        <taxon>Mucoromycetes</taxon>
        <taxon>Mucorales</taxon>
        <taxon>Lichtheimiaceae</taxon>
        <taxon>Lichtheimia</taxon>
    </lineage>
</organism>
<feature type="compositionally biased region" description="Polar residues" evidence="1">
    <location>
        <begin position="337"/>
        <end position="348"/>
    </location>
</feature>